<evidence type="ECO:0000313" key="3">
    <source>
        <dbReference type="Proteomes" id="UP000266673"/>
    </source>
</evidence>
<feature type="compositionally biased region" description="Polar residues" evidence="1">
    <location>
        <begin position="142"/>
        <end position="155"/>
    </location>
</feature>
<evidence type="ECO:0000313" key="2">
    <source>
        <dbReference type="EMBL" id="RIB03032.1"/>
    </source>
</evidence>
<comment type="caution">
    <text evidence="2">The sequence shown here is derived from an EMBL/GenBank/DDBJ whole genome shotgun (WGS) entry which is preliminary data.</text>
</comment>
<proteinExistence type="predicted"/>
<protein>
    <submittedName>
        <fullName evidence="2">Uncharacterized protein</fullName>
    </submittedName>
</protein>
<keyword evidence="3" id="KW-1185">Reference proteome</keyword>
<dbReference type="EMBL" id="QKWP01002523">
    <property type="protein sequence ID" value="RIB03032.1"/>
    <property type="molecule type" value="Genomic_DNA"/>
</dbReference>
<dbReference type="Proteomes" id="UP000266673">
    <property type="component" value="Unassembled WGS sequence"/>
</dbReference>
<organism evidence="2 3">
    <name type="scientific">Gigaspora rosea</name>
    <dbReference type="NCBI Taxonomy" id="44941"/>
    <lineage>
        <taxon>Eukaryota</taxon>
        <taxon>Fungi</taxon>
        <taxon>Fungi incertae sedis</taxon>
        <taxon>Mucoromycota</taxon>
        <taxon>Glomeromycotina</taxon>
        <taxon>Glomeromycetes</taxon>
        <taxon>Diversisporales</taxon>
        <taxon>Gigasporaceae</taxon>
        <taxon>Gigaspora</taxon>
    </lineage>
</organism>
<accession>A0A397TYF4</accession>
<evidence type="ECO:0000256" key="1">
    <source>
        <dbReference type="SAM" id="MobiDB-lite"/>
    </source>
</evidence>
<gene>
    <name evidence="2" type="ORF">C2G38_2049594</name>
</gene>
<reference evidence="2 3" key="1">
    <citation type="submission" date="2018-06" db="EMBL/GenBank/DDBJ databases">
        <title>Comparative genomics reveals the genomic features of Rhizophagus irregularis, R. cerebriforme, R. diaphanum and Gigaspora rosea, and their symbiotic lifestyle signature.</title>
        <authorList>
            <person name="Morin E."/>
            <person name="San Clemente H."/>
            <person name="Chen E.C.H."/>
            <person name="De La Providencia I."/>
            <person name="Hainaut M."/>
            <person name="Kuo A."/>
            <person name="Kohler A."/>
            <person name="Murat C."/>
            <person name="Tang N."/>
            <person name="Roy S."/>
            <person name="Loubradou J."/>
            <person name="Henrissat B."/>
            <person name="Grigoriev I.V."/>
            <person name="Corradi N."/>
            <person name="Roux C."/>
            <person name="Martin F.M."/>
        </authorList>
    </citation>
    <scope>NUCLEOTIDE SEQUENCE [LARGE SCALE GENOMIC DNA]</scope>
    <source>
        <strain evidence="2 3">DAOM 194757</strain>
    </source>
</reference>
<dbReference type="AlphaFoldDB" id="A0A397TYF4"/>
<feature type="compositionally biased region" description="Basic and acidic residues" evidence="1">
    <location>
        <begin position="105"/>
        <end position="116"/>
    </location>
</feature>
<sequence length="269" mass="30809">MTLIGGKLGDCGRSSLEVWGLRLLGPKPLLPDRFELIRTWKKQRIRFYKNEEAINKQKTGREVQFKMSSLQSLFSLYKQKCVTKYQGGIAKVTNAEVDKWAEESVNVGKEKGEPSVRRSPRPMKRVNYAEVNSDEERKMRKVNSTAHSQSTESPQPRTPPQAPRDLTPLKTTPNKRPRNKEEIQRYSEDISVICAFDKSVSELTLEIGEELAIELSSIRDINPAVWSHALEKYVDNSLKETGKKFKTAVQVEVPNEPFRLYCEKVLLDL</sequence>
<name>A0A397TYF4_9GLOM</name>
<dbReference type="OrthoDB" id="2433122at2759"/>
<feature type="region of interest" description="Disordered" evidence="1">
    <location>
        <begin position="105"/>
        <end position="183"/>
    </location>
</feature>